<proteinExistence type="inferred from homology"/>
<keyword evidence="7" id="KW-0808">Transferase</keyword>
<dbReference type="RefSeq" id="WP_147913854.1">
    <property type="nucleotide sequence ID" value="NZ_JBHUEJ010000024.1"/>
</dbReference>
<comment type="catalytic activity">
    <reaction evidence="5">
        <text>L,L-cystathionine + H2O = L-homocysteine + pyruvate + NH4(+)</text>
        <dbReference type="Rhea" id="RHEA:13965"/>
        <dbReference type="ChEBI" id="CHEBI:15361"/>
        <dbReference type="ChEBI" id="CHEBI:15377"/>
        <dbReference type="ChEBI" id="CHEBI:28938"/>
        <dbReference type="ChEBI" id="CHEBI:58161"/>
        <dbReference type="ChEBI" id="CHEBI:58199"/>
    </reaction>
</comment>
<evidence type="ECO:0000313" key="7">
    <source>
        <dbReference type="EMBL" id="MFD1711351.1"/>
    </source>
</evidence>
<evidence type="ECO:0000256" key="3">
    <source>
        <dbReference type="ARBA" id="ARBA00022898"/>
    </source>
</evidence>
<dbReference type="PANTHER" id="PTHR43500:SF1">
    <property type="entry name" value="CYSTATHIONINE BETA-LYASE-RELATED"/>
    <property type="match status" value="1"/>
</dbReference>
<evidence type="ECO:0000256" key="5">
    <source>
        <dbReference type="ARBA" id="ARBA00047517"/>
    </source>
</evidence>
<dbReference type="InterPro" id="IPR015424">
    <property type="entry name" value="PyrdxlP-dep_Trfase"/>
</dbReference>
<evidence type="ECO:0000256" key="4">
    <source>
        <dbReference type="ARBA" id="ARBA00023239"/>
    </source>
</evidence>
<evidence type="ECO:0000256" key="1">
    <source>
        <dbReference type="ARBA" id="ARBA00001933"/>
    </source>
</evidence>
<reference evidence="8" key="1">
    <citation type="journal article" date="2019" name="Int. J. Syst. Evol. Microbiol.">
        <title>The Global Catalogue of Microorganisms (GCM) 10K type strain sequencing project: providing services to taxonomists for standard genome sequencing and annotation.</title>
        <authorList>
            <consortium name="The Broad Institute Genomics Platform"/>
            <consortium name="The Broad Institute Genome Sequencing Center for Infectious Disease"/>
            <person name="Wu L."/>
            <person name="Ma J."/>
        </authorList>
    </citation>
    <scope>NUCLEOTIDE SEQUENCE [LARGE SCALE GENOMIC DNA]</scope>
    <source>
        <strain evidence="8">LMG 29247</strain>
    </source>
</reference>
<comment type="cofactor">
    <cofactor evidence="1 6">
        <name>pyridoxal 5'-phosphate</name>
        <dbReference type="ChEBI" id="CHEBI:597326"/>
    </cofactor>
</comment>
<dbReference type="Gene3D" id="3.90.1150.10">
    <property type="entry name" value="Aspartate Aminotransferase, domain 1"/>
    <property type="match status" value="1"/>
</dbReference>
<protein>
    <submittedName>
        <fullName evidence="7">PLP-dependent transferase</fullName>
    </submittedName>
</protein>
<evidence type="ECO:0000256" key="2">
    <source>
        <dbReference type="ARBA" id="ARBA00009077"/>
    </source>
</evidence>
<sequence>MSDAITDLIHHPYQPPEGFVAPQPGVFKASTVIFPNAAAMRSRDWKSKAGYTYGLHGTPTTFVLEERIAALEGGLQTVLVPSGLAAIANVALALLKTGDEVLIPDNAYGPNKALAEGELAAFGIAHQYYDPMDVADLAARITPKTKLVWLEAAGSVTMEMPDLIAQTRLCRERGVVSALDNTWGAGLAFNAFNLDGQGLAVDVSAHALTKYPSGGGDVLMGAVTTRDDALHLKIKHTHMRLGLGVGANDAEAVLRALPSIALRYRAQDQAARALARWCQSQPAFAQVLHPALSGSPGHTHWQALCGAADERGGGAAAGLFSVVVDDRYTSDQVDAFCDALRLFKLGYSWGGPVSLVVPYDLASMRANGWPAQLARGTVVRFSTGLEAAEDLQADLAQAVSVALQG</sequence>
<keyword evidence="8" id="KW-1185">Reference proteome</keyword>
<dbReference type="Gene3D" id="3.40.640.10">
    <property type="entry name" value="Type I PLP-dependent aspartate aminotransferase-like (Major domain)"/>
    <property type="match status" value="1"/>
</dbReference>
<keyword evidence="4" id="KW-0456">Lyase</keyword>
<dbReference type="InterPro" id="IPR015422">
    <property type="entry name" value="PyrdxlP-dep_Trfase_small"/>
</dbReference>
<dbReference type="EMBL" id="JBHUEJ010000024">
    <property type="protein sequence ID" value="MFD1711351.1"/>
    <property type="molecule type" value="Genomic_DNA"/>
</dbReference>
<name>A0ABW4KVU8_9BURK</name>
<evidence type="ECO:0000313" key="8">
    <source>
        <dbReference type="Proteomes" id="UP001597304"/>
    </source>
</evidence>
<comment type="caution">
    <text evidence="7">The sequence shown here is derived from an EMBL/GenBank/DDBJ whole genome shotgun (WGS) entry which is preliminary data.</text>
</comment>
<dbReference type="Pfam" id="PF01053">
    <property type="entry name" value="Cys_Met_Meta_PP"/>
    <property type="match status" value="1"/>
</dbReference>
<dbReference type="PANTHER" id="PTHR43500">
    <property type="entry name" value="CYSTATHIONINE BETA-LYASE-RELATED"/>
    <property type="match status" value="1"/>
</dbReference>
<organism evidence="7 8">
    <name type="scientific">Ottowia flava</name>
    <dbReference type="NCBI Taxonomy" id="2675430"/>
    <lineage>
        <taxon>Bacteria</taxon>
        <taxon>Pseudomonadati</taxon>
        <taxon>Pseudomonadota</taxon>
        <taxon>Betaproteobacteria</taxon>
        <taxon>Burkholderiales</taxon>
        <taxon>Comamonadaceae</taxon>
        <taxon>Ottowia</taxon>
    </lineage>
</organism>
<dbReference type="InterPro" id="IPR006233">
    <property type="entry name" value="Cys_b_lyase_bac"/>
</dbReference>
<accession>A0ABW4KVU8</accession>
<dbReference type="InterPro" id="IPR000277">
    <property type="entry name" value="Cys/Met-Metab_PyrdxlP-dep_enz"/>
</dbReference>
<keyword evidence="3 6" id="KW-0663">Pyridoxal phosphate</keyword>
<dbReference type="PIRSF" id="PIRSF001434">
    <property type="entry name" value="CGS"/>
    <property type="match status" value="1"/>
</dbReference>
<dbReference type="GO" id="GO:0016740">
    <property type="term" value="F:transferase activity"/>
    <property type="evidence" value="ECO:0007669"/>
    <property type="project" value="UniProtKB-KW"/>
</dbReference>
<comment type="similarity">
    <text evidence="2 6">Belongs to the trans-sulfuration enzymes family.</text>
</comment>
<dbReference type="SUPFAM" id="SSF53383">
    <property type="entry name" value="PLP-dependent transferases"/>
    <property type="match status" value="1"/>
</dbReference>
<evidence type="ECO:0000256" key="6">
    <source>
        <dbReference type="RuleBase" id="RU362118"/>
    </source>
</evidence>
<dbReference type="InterPro" id="IPR015421">
    <property type="entry name" value="PyrdxlP-dep_Trfase_major"/>
</dbReference>
<gene>
    <name evidence="7" type="ORF">ACFSF0_12090</name>
</gene>
<dbReference type="Proteomes" id="UP001597304">
    <property type="component" value="Unassembled WGS sequence"/>
</dbReference>